<organism evidence="1 2">
    <name type="scientific">Salicibibacter cibi</name>
    <dbReference type="NCBI Taxonomy" id="2743001"/>
    <lineage>
        <taxon>Bacteria</taxon>
        <taxon>Bacillati</taxon>
        <taxon>Bacillota</taxon>
        <taxon>Bacilli</taxon>
        <taxon>Bacillales</taxon>
        <taxon>Bacillaceae</taxon>
        <taxon>Salicibibacter</taxon>
    </lineage>
</organism>
<dbReference type="AlphaFoldDB" id="A0A7T6ZDY5"/>
<protein>
    <submittedName>
        <fullName evidence="1">YwgA family protein</fullName>
    </submittedName>
</protein>
<gene>
    <name evidence="1" type="ORF">HUG20_18655</name>
</gene>
<dbReference type="KEGG" id="scib:HUG20_18655"/>
<dbReference type="EMBL" id="CP054706">
    <property type="protein sequence ID" value="QQK81736.1"/>
    <property type="molecule type" value="Genomic_DNA"/>
</dbReference>
<dbReference type="Proteomes" id="UP000595349">
    <property type="component" value="Chromosome"/>
</dbReference>
<name>A0A7T6ZDY5_9BACI</name>
<sequence>MLDQHVNVLSLLQTVGEITGRKKFQKIVFISKKLGMPFHEKYDFHRYGPYSEELNLRLEELQQFEFISEIKEEMAGYHQYRYQVATNGEHFLKTKGNNRETFEQQKNVIQEMNVCSSKFLELTATILFLEPANQEEIIRKVHVLKKTQNYSKADIEHAYAHIERWRQHLNKVKLPSEGRVSSSFDG</sequence>
<evidence type="ECO:0000313" key="2">
    <source>
        <dbReference type="Proteomes" id="UP000595349"/>
    </source>
</evidence>
<proteinExistence type="predicted"/>
<accession>A0A7T6ZDY5</accession>
<keyword evidence="2" id="KW-1185">Reference proteome</keyword>
<dbReference type="RefSeq" id="WP_200086461.1">
    <property type="nucleotide sequence ID" value="NZ_CP054706.1"/>
</dbReference>
<reference evidence="1 2" key="1">
    <citation type="submission" date="2020-06" db="EMBL/GenBank/DDBJ databases">
        <title>Genomic analysis of Salicibibacter sp. NKC21-4.</title>
        <authorList>
            <person name="Oh Y.J."/>
        </authorList>
    </citation>
    <scope>NUCLEOTIDE SEQUENCE [LARGE SCALE GENOMIC DNA]</scope>
    <source>
        <strain evidence="1 2">NKC21-4</strain>
    </source>
</reference>
<evidence type="ECO:0000313" key="1">
    <source>
        <dbReference type="EMBL" id="QQK81736.1"/>
    </source>
</evidence>